<keyword evidence="1" id="KW-0812">Transmembrane</keyword>
<accession>A0A5C6A526</accession>
<gene>
    <name evidence="2" type="ORF">Pla52n_52910</name>
</gene>
<evidence type="ECO:0000313" key="2">
    <source>
        <dbReference type="EMBL" id="TWT94470.1"/>
    </source>
</evidence>
<reference evidence="2 3" key="1">
    <citation type="submission" date="2019-02" db="EMBL/GenBank/DDBJ databases">
        <title>Deep-cultivation of Planctomycetes and their phenomic and genomic characterization uncovers novel biology.</title>
        <authorList>
            <person name="Wiegand S."/>
            <person name="Jogler M."/>
            <person name="Boedeker C."/>
            <person name="Pinto D."/>
            <person name="Vollmers J."/>
            <person name="Rivas-Marin E."/>
            <person name="Kohn T."/>
            <person name="Peeters S.H."/>
            <person name="Heuer A."/>
            <person name="Rast P."/>
            <person name="Oberbeckmann S."/>
            <person name="Bunk B."/>
            <person name="Jeske O."/>
            <person name="Meyerdierks A."/>
            <person name="Storesund J.E."/>
            <person name="Kallscheuer N."/>
            <person name="Luecker S."/>
            <person name="Lage O.M."/>
            <person name="Pohl T."/>
            <person name="Merkel B.J."/>
            <person name="Hornburger P."/>
            <person name="Mueller R.-W."/>
            <person name="Bruemmer F."/>
            <person name="Labrenz M."/>
            <person name="Spormann A.M."/>
            <person name="Op Den Camp H."/>
            <person name="Overmann J."/>
            <person name="Amann R."/>
            <person name="Jetten M.S.M."/>
            <person name="Mascher T."/>
            <person name="Medema M.H."/>
            <person name="Devos D.P."/>
            <person name="Kaster A.-K."/>
            <person name="Ovreas L."/>
            <person name="Rohde M."/>
            <person name="Galperin M.Y."/>
            <person name="Jogler C."/>
        </authorList>
    </citation>
    <scope>NUCLEOTIDE SEQUENCE [LARGE SCALE GENOMIC DNA]</scope>
    <source>
        <strain evidence="2 3">Pla52n</strain>
    </source>
</reference>
<dbReference type="EMBL" id="SJPN01000007">
    <property type="protein sequence ID" value="TWT94470.1"/>
    <property type="molecule type" value="Genomic_DNA"/>
</dbReference>
<keyword evidence="3" id="KW-1185">Reference proteome</keyword>
<protein>
    <submittedName>
        <fullName evidence="2">Uncharacterized protein</fullName>
    </submittedName>
</protein>
<name>A0A5C6A526_9BACT</name>
<dbReference type="SUPFAM" id="SSF55729">
    <property type="entry name" value="Acyl-CoA N-acyltransferases (Nat)"/>
    <property type="match status" value="1"/>
</dbReference>
<dbReference type="Gene3D" id="3.40.630.30">
    <property type="match status" value="1"/>
</dbReference>
<organism evidence="2 3">
    <name type="scientific">Stieleria varia</name>
    <dbReference type="NCBI Taxonomy" id="2528005"/>
    <lineage>
        <taxon>Bacteria</taxon>
        <taxon>Pseudomonadati</taxon>
        <taxon>Planctomycetota</taxon>
        <taxon>Planctomycetia</taxon>
        <taxon>Pirellulales</taxon>
        <taxon>Pirellulaceae</taxon>
        <taxon>Stieleria</taxon>
    </lineage>
</organism>
<comment type="caution">
    <text evidence="2">The sequence shown here is derived from an EMBL/GenBank/DDBJ whole genome shotgun (WGS) entry which is preliminary data.</text>
</comment>
<dbReference type="RefSeq" id="WP_146522329.1">
    <property type="nucleotide sequence ID" value="NZ_CP151726.1"/>
</dbReference>
<dbReference type="AlphaFoldDB" id="A0A5C6A526"/>
<evidence type="ECO:0000256" key="1">
    <source>
        <dbReference type="SAM" id="Phobius"/>
    </source>
</evidence>
<feature type="transmembrane region" description="Helical" evidence="1">
    <location>
        <begin position="36"/>
        <end position="54"/>
    </location>
</feature>
<dbReference type="Proteomes" id="UP000320176">
    <property type="component" value="Unassembled WGS sequence"/>
</dbReference>
<proteinExistence type="predicted"/>
<feature type="transmembrane region" description="Helical" evidence="1">
    <location>
        <begin position="12"/>
        <end position="30"/>
    </location>
</feature>
<evidence type="ECO:0000313" key="3">
    <source>
        <dbReference type="Proteomes" id="UP000320176"/>
    </source>
</evidence>
<sequence length="280" mass="31980">MHLSQSSKNSLNFIGPGIGFVSGIIGIIGADGNLRIVGISTMLIVLSGAFFYQIQYEIRRRFASVIGYKMPPMYSVREAMESDLVEIAKLQASFYPDDAVPVELYKEWYDVNQDGFFVIEARTIDSNGLESKELVGHFTLLAIKDDCMELYREGDILETGIRHYNLLSDKEKDSIKSIYIESIIIKKAHRRHAMFCIVRMLRTMICHFCNPDVVEKVYAMAATQDGEKTLLGLGFTLVGRKNRKQRLDKHEMYESDFSSFLANIIDRESKHEVNMLHRKG</sequence>
<dbReference type="InterPro" id="IPR016181">
    <property type="entry name" value="Acyl_CoA_acyltransferase"/>
</dbReference>
<keyword evidence="1" id="KW-0472">Membrane</keyword>
<keyword evidence="1" id="KW-1133">Transmembrane helix</keyword>